<proteinExistence type="predicted"/>
<protein>
    <submittedName>
        <fullName evidence="1">Uncharacterized protein</fullName>
    </submittedName>
</protein>
<dbReference type="AlphaFoldDB" id="A0A6C0CPU6"/>
<name>A0A6C0CPU6_9ZZZZ</name>
<dbReference type="EMBL" id="MN739466">
    <property type="protein sequence ID" value="QHT06152.1"/>
    <property type="molecule type" value="Genomic_DNA"/>
</dbReference>
<reference evidence="1" key="1">
    <citation type="journal article" date="2020" name="Nature">
        <title>Giant virus diversity and host interactions through global metagenomics.</title>
        <authorList>
            <person name="Schulz F."/>
            <person name="Roux S."/>
            <person name="Paez-Espino D."/>
            <person name="Jungbluth S."/>
            <person name="Walsh D.A."/>
            <person name="Denef V.J."/>
            <person name="McMahon K.D."/>
            <person name="Konstantinidis K.T."/>
            <person name="Eloe-Fadrosh E.A."/>
            <person name="Kyrpides N.C."/>
            <person name="Woyke T."/>
        </authorList>
    </citation>
    <scope>NUCLEOTIDE SEQUENCE</scope>
    <source>
        <strain evidence="1">GVMAG-M-3300021425-14</strain>
    </source>
</reference>
<accession>A0A6C0CPU6</accession>
<evidence type="ECO:0000313" key="1">
    <source>
        <dbReference type="EMBL" id="QHT06152.1"/>
    </source>
</evidence>
<organism evidence="1">
    <name type="scientific">viral metagenome</name>
    <dbReference type="NCBI Taxonomy" id="1070528"/>
    <lineage>
        <taxon>unclassified sequences</taxon>
        <taxon>metagenomes</taxon>
        <taxon>organismal metagenomes</taxon>
    </lineage>
</organism>
<sequence length="553" mass="66107">MKFISILIILIIISISISYFYKKNTIQEGMLKMKKTWFKLRDATPEECQNLAINQNNRFIRTIKNLDEEGKCWGSGTGIVNAITTNKEPDKYSMWINRKYNWNGNEIQLKWCGSKNNNCASPDQCLTQYSENSDWYKLTGSKEKIKFNSCKSSNSGSNKNMLWWKIQKIGNRNGVPENYIKMDYVKSGGQNKNKCISGEGKGLTNCGSNKTKIRLVPWNNIKINDKISYKKDGKTGYALVKEVKLNNDILVVCPINTITDAKCRGEKFNLKEDEILNVVNYNKPITSSLRDVVQLKNAEGKCLGLVGASPGWKSCMDPSTRFKPQGIGYKSFISPEVQRTFKKWYNRGNHLVHTGNLNGMFVDNLRFETLAYDQGWGNTSARIRIKCYNKKGKEILHKAFYPGRQKKVYKRWISWHHRYCSRYSRRRRWYRQYYWRWYRYRQRYYRGRSCNWRWWRGWRCWGRYGYRWRWYRRRTYRNRYYWQRYCSRRSSHPHYGGAWKVVGNTYRDNKAKNNVDLSDEDRRVHSYKVFIHPPYGGNRIYMNYFKLKFFGYK</sequence>